<evidence type="ECO:0000313" key="1">
    <source>
        <dbReference type="EMBL" id="TYB71858.1"/>
    </source>
</evidence>
<comment type="caution">
    <text evidence="1">The sequence shown here is derived from an EMBL/GenBank/DDBJ whole genome shotgun (WGS) entry which is preliminary data.</text>
</comment>
<sequence length="56" mass="5969">MKLILITVILLGLGIAGIAIKIWIRKDGKFAGTCASQNPKLNKNGEPCGFCGRTPQ</sequence>
<dbReference type="Proteomes" id="UP000323324">
    <property type="component" value="Unassembled WGS sequence"/>
</dbReference>
<dbReference type="RefSeq" id="WP_148370569.1">
    <property type="nucleotide sequence ID" value="NZ_VSKM01000013.1"/>
</dbReference>
<proteinExistence type="predicted"/>
<gene>
    <name evidence="1" type="ORF">ES676_12000</name>
</gene>
<accession>A0A8H2LB66</accession>
<organism evidence="1 2">
    <name type="scientific">Bizionia saleffrena</name>
    <dbReference type="NCBI Taxonomy" id="291189"/>
    <lineage>
        <taxon>Bacteria</taxon>
        <taxon>Pseudomonadati</taxon>
        <taxon>Bacteroidota</taxon>
        <taxon>Flavobacteriia</taxon>
        <taxon>Flavobacteriales</taxon>
        <taxon>Flavobacteriaceae</taxon>
        <taxon>Bizionia</taxon>
    </lineage>
</organism>
<protein>
    <submittedName>
        <fullName evidence="1">Membrane or secreted protein</fullName>
    </submittedName>
</protein>
<reference evidence="1 2" key="1">
    <citation type="submission" date="2019-08" db="EMBL/GenBank/DDBJ databases">
        <title>Genomes of Antarctic Bizionia species.</title>
        <authorList>
            <person name="Bowman J.P."/>
        </authorList>
    </citation>
    <scope>NUCLEOTIDE SEQUENCE [LARGE SCALE GENOMIC DNA]</scope>
    <source>
        <strain evidence="1 2">HFD</strain>
    </source>
</reference>
<dbReference type="AlphaFoldDB" id="A0A8H2LB66"/>
<name>A0A8H2LB66_9FLAO</name>
<dbReference type="EMBL" id="VSKM01000013">
    <property type="protein sequence ID" value="TYB71858.1"/>
    <property type="molecule type" value="Genomic_DNA"/>
</dbReference>
<evidence type="ECO:0000313" key="2">
    <source>
        <dbReference type="Proteomes" id="UP000323324"/>
    </source>
</evidence>
<keyword evidence="2" id="KW-1185">Reference proteome</keyword>